<keyword evidence="1" id="KW-0812">Transmembrane</keyword>
<feature type="transmembrane region" description="Helical" evidence="1">
    <location>
        <begin position="597"/>
        <end position="616"/>
    </location>
</feature>
<keyword evidence="1" id="KW-0472">Membrane</keyword>
<gene>
    <name evidence="2" type="ordered locus">MODMU_0412</name>
</gene>
<evidence type="ECO:0000313" key="3">
    <source>
        <dbReference type="Proteomes" id="UP000006461"/>
    </source>
</evidence>
<organism evidence="2 3">
    <name type="scientific">Modestobacter italicus (strain DSM 44449 / CECT 9708 / BC 501)</name>
    <dbReference type="NCBI Taxonomy" id="2732864"/>
    <lineage>
        <taxon>Bacteria</taxon>
        <taxon>Bacillati</taxon>
        <taxon>Actinomycetota</taxon>
        <taxon>Actinomycetes</taxon>
        <taxon>Geodermatophilales</taxon>
        <taxon>Geodermatophilaceae</taxon>
        <taxon>Modestobacter</taxon>
    </lineage>
</organism>
<dbReference type="EMBL" id="FO203431">
    <property type="protein sequence ID" value="CCH85870.1"/>
    <property type="molecule type" value="Genomic_DNA"/>
</dbReference>
<name>I4ER57_MODI5</name>
<accession>I4ER57</accession>
<dbReference type="KEGG" id="mmar:MODMU_0412"/>
<dbReference type="AlphaFoldDB" id="I4ER57"/>
<dbReference type="GO" id="GO:0004674">
    <property type="term" value="F:protein serine/threonine kinase activity"/>
    <property type="evidence" value="ECO:0007669"/>
    <property type="project" value="UniProtKB-KW"/>
</dbReference>
<feature type="transmembrane region" description="Helical" evidence="1">
    <location>
        <begin position="43"/>
        <end position="61"/>
    </location>
</feature>
<reference evidence="2 3" key="1">
    <citation type="journal article" date="2012" name="J. Bacteriol.">
        <title>Genome Sequence of Radiation-Resistant Modestobacter marinus Strain BC501, a Representative Actinobacterium That Thrives on Calcareous Stone Surfaces.</title>
        <authorList>
            <person name="Normand P."/>
            <person name="Gury J."/>
            <person name="Pujic P."/>
            <person name="Chouaia B."/>
            <person name="Crotti E."/>
            <person name="Brusetti L."/>
            <person name="Daffonchio D."/>
            <person name="Vacherie B."/>
            <person name="Barbe V."/>
            <person name="Medigue C."/>
            <person name="Calteau A."/>
            <person name="Ghodhbane-Gtari F."/>
            <person name="Essoussi I."/>
            <person name="Nouioui I."/>
            <person name="Abbassi-Ghozzi I."/>
            <person name="Gtari M."/>
        </authorList>
    </citation>
    <scope>NUCLEOTIDE SEQUENCE [LARGE SCALE GENOMIC DNA]</scope>
    <source>
        <strain evidence="3">BC 501</strain>
    </source>
</reference>
<keyword evidence="2" id="KW-0418">Kinase</keyword>
<proteinExistence type="predicted"/>
<feature type="transmembrane region" description="Helical" evidence="1">
    <location>
        <begin position="194"/>
        <end position="217"/>
    </location>
</feature>
<dbReference type="OrthoDB" id="139907at2"/>
<feature type="transmembrane region" description="Helical" evidence="1">
    <location>
        <begin position="229"/>
        <end position="248"/>
    </location>
</feature>
<feature type="transmembrane region" description="Helical" evidence="1">
    <location>
        <begin position="306"/>
        <end position="326"/>
    </location>
</feature>
<feature type="transmembrane region" description="Helical" evidence="1">
    <location>
        <begin position="120"/>
        <end position="142"/>
    </location>
</feature>
<protein>
    <submittedName>
        <fullName evidence="2">Serine/threonine protein kinase</fullName>
    </submittedName>
</protein>
<dbReference type="STRING" id="477641.MODMU_0412"/>
<feature type="transmembrane region" description="Helical" evidence="1">
    <location>
        <begin position="430"/>
        <end position="446"/>
    </location>
</feature>
<dbReference type="eggNOG" id="COG2244">
    <property type="taxonomic scope" value="Bacteria"/>
</dbReference>
<feature type="transmembrane region" description="Helical" evidence="1">
    <location>
        <begin position="92"/>
        <end position="114"/>
    </location>
</feature>
<feature type="transmembrane region" description="Helical" evidence="1">
    <location>
        <begin position="361"/>
        <end position="379"/>
    </location>
</feature>
<feature type="transmembrane region" description="Helical" evidence="1">
    <location>
        <begin position="565"/>
        <end position="585"/>
    </location>
</feature>
<dbReference type="OMA" id="AMYMAWW"/>
<dbReference type="HOGENOM" id="CLU_378014_0_0_11"/>
<feature type="transmembrane region" description="Helical" evidence="1">
    <location>
        <begin position="168"/>
        <end position="188"/>
    </location>
</feature>
<feature type="transmembrane region" description="Helical" evidence="1">
    <location>
        <begin position="453"/>
        <end position="474"/>
    </location>
</feature>
<dbReference type="Proteomes" id="UP000006461">
    <property type="component" value="Chromosome"/>
</dbReference>
<evidence type="ECO:0000313" key="2">
    <source>
        <dbReference type="EMBL" id="CCH85870.1"/>
    </source>
</evidence>
<keyword evidence="2" id="KW-0723">Serine/threonine-protein kinase</keyword>
<feature type="transmembrane region" description="Helical" evidence="1">
    <location>
        <begin position="67"/>
        <end position="85"/>
    </location>
</feature>
<keyword evidence="1" id="KW-1133">Transmembrane helix</keyword>
<feature type="transmembrane region" description="Helical" evidence="1">
    <location>
        <begin position="539"/>
        <end position="559"/>
    </location>
</feature>
<evidence type="ECO:0000256" key="1">
    <source>
        <dbReference type="SAM" id="Phobius"/>
    </source>
</evidence>
<keyword evidence="3" id="KW-1185">Reference proteome</keyword>
<keyword evidence="2" id="KW-0808">Transferase</keyword>
<dbReference type="PATRIC" id="fig|477641.3.peg.392"/>
<feature type="transmembrane region" description="Helical" evidence="1">
    <location>
        <begin position="515"/>
        <end position="532"/>
    </location>
</feature>
<sequence>MRDADSPAGSSALLAEDPARFPTAAEVAELETPHRARWGVERAALWVSALVAVLTVVVAGLDLDVPGRTLLALLFTLLVPGVPLASLLRVPYALLSSCLAVALSLGVALIIAAVEVTTGWWGPTAWATGTAAVSLLLTVVALRRHPADEPGARPAPSLRSRLATPDRLVSAGLLVLALLSWWVATRWLDLDAAGATGVLGVLSWAYVLALVLTAAVAARQLLRPVVDPVVLAAAAVVLCIVVFGYTNVGDGEAGVSVGWLHVGFIRFITENHASFLGLDARAYWPGFFGAGADLVELAGVRDASTFLSLSPAFYNIAAIAPILIIARCITRSTRLAWLAVFVYLSANWYQQDYFSPQATALYLYLTMLALLLWMATQARPTPLAGGWAARSRTAWRRRPALPDGVSAGRALAWEVALLGIAVAIVVSHQLTPATLIFALLVFVVTGHTRYRRLWLLVALVFLLWFSYRASGYWIGNLSTVLDDLGQLNSNLDSAVGGRVSLTADPTYQTMQNVRLGWSLLYALAGLAGWWLIRHRPGAPLFAGLTMAAGALVLFGSYGGEIVLRSFVFAAPLLAPLAAVALGALGRRLRLPRLAVRRTALAVALVTVALTVGSLLLTTTRGLNIAFERVTTGDVAAANALFDRLQRGDVVGTPASTGALGANRVGELVPLLMSEAGCEAADAVECAVTEEPDFVVVSRTQDEVGQLTEGRPAGWTTAIADELVDRGLYRVVYADADATVLQAVGQGD</sequence>